<evidence type="ECO:0000256" key="1">
    <source>
        <dbReference type="ARBA" id="ARBA00023125"/>
    </source>
</evidence>
<feature type="DNA-binding region" description="H-T-H motif" evidence="2">
    <location>
        <begin position="46"/>
        <end position="65"/>
    </location>
</feature>
<dbReference type="GO" id="GO:0003677">
    <property type="term" value="F:DNA binding"/>
    <property type="evidence" value="ECO:0007669"/>
    <property type="project" value="UniProtKB-UniRule"/>
</dbReference>
<feature type="domain" description="HTH tetR-type" evidence="4">
    <location>
        <begin position="23"/>
        <end position="83"/>
    </location>
</feature>
<dbReference type="InterPro" id="IPR001647">
    <property type="entry name" value="HTH_TetR"/>
</dbReference>
<name>A0A330GXG6_9HYPH</name>
<dbReference type="Proteomes" id="UP000251956">
    <property type="component" value="Unassembled WGS sequence"/>
</dbReference>
<organism evidence="5 6">
    <name type="scientific">Mesorhizobium atlanticum</name>
    <dbReference type="NCBI Taxonomy" id="2233532"/>
    <lineage>
        <taxon>Bacteria</taxon>
        <taxon>Pseudomonadati</taxon>
        <taxon>Pseudomonadota</taxon>
        <taxon>Alphaproteobacteria</taxon>
        <taxon>Hyphomicrobiales</taxon>
        <taxon>Phyllobacteriaceae</taxon>
        <taxon>Mesorhizobium</taxon>
    </lineage>
</organism>
<dbReference type="RefSeq" id="WP_112125623.1">
    <property type="nucleotide sequence ID" value="NZ_QMBQ01000001.1"/>
</dbReference>
<dbReference type="SUPFAM" id="SSF46689">
    <property type="entry name" value="Homeodomain-like"/>
    <property type="match status" value="1"/>
</dbReference>
<protein>
    <recommendedName>
        <fullName evidence="4">HTH tetR-type domain-containing protein</fullName>
    </recommendedName>
</protein>
<gene>
    <name evidence="5" type="ORF">DPM35_01815</name>
</gene>
<proteinExistence type="predicted"/>
<keyword evidence="1 2" id="KW-0238">DNA-binding</keyword>
<reference evidence="5 6" key="1">
    <citation type="submission" date="2018-07" db="EMBL/GenBank/DDBJ databases">
        <title>Diversity of Mesorhizobium strains in Brazil.</title>
        <authorList>
            <person name="Helene L.C.F."/>
            <person name="Dall'Agnol R."/>
            <person name="Delamuta J.R.M."/>
            <person name="Hungria M."/>
        </authorList>
    </citation>
    <scope>NUCLEOTIDE SEQUENCE [LARGE SCALE GENOMIC DNA]</scope>
    <source>
        <strain evidence="5 6">CNPSo 3140</strain>
    </source>
</reference>
<sequence>MLANDSTRKRRSSPRTPSHERAIERYETLLDSVDALLRTHDPDDIGLYQIAEHAEVPNASIYHFFPTKDAAFLGLVQRYLKGFAQLKNAPVPAEYLYSWQGVIDWDLKRSVKFYHEHTPAMKLFLGQYGGIETSRAEAVYHEKMASQAYRRLEQYFEMPKLRDAAKLFYISTEIVDAVLSISYLKFGMIKEEYRLDAFRAAVAYCRLVLPEITEPKDKPDDRNQTEVEIQ</sequence>
<dbReference type="InterPro" id="IPR009057">
    <property type="entry name" value="Homeodomain-like_sf"/>
</dbReference>
<dbReference type="AlphaFoldDB" id="A0A330GXG6"/>
<evidence type="ECO:0000256" key="2">
    <source>
        <dbReference type="PROSITE-ProRule" id="PRU00335"/>
    </source>
</evidence>
<dbReference type="PROSITE" id="PS50977">
    <property type="entry name" value="HTH_TETR_2"/>
    <property type="match status" value="1"/>
</dbReference>
<accession>A0A330GXG6</accession>
<dbReference type="OrthoDB" id="9808189at2"/>
<dbReference type="Gene3D" id="1.10.357.10">
    <property type="entry name" value="Tetracycline Repressor, domain 2"/>
    <property type="match status" value="1"/>
</dbReference>
<evidence type="ECO:0000313" key="6">
    <source>
        <dbReference type="Proteomes" id="UP000251956"/>
    </source>
</evidence>
<comment type="caution">
    <text evidence="5">The sequence shown here is derived from an EMBL/GenBank/DDBJ whole genome shotgun (WGS) entry which is preliminary data.</text>
</comment>
<keyword evidence="6" id="KW-1185">Reference proteome</keyword>
<evidence type="ECO:0000259" key="4">
    <source>
        <dbReference type="PROSITE" id="PS50977"/>
    </source>
</evidence>
<feature type="region of interest" description="Disordered" evidence="3">
    <location>
        <begin position="1"/>
        <end position="20"/>
    </location>
</feature>
<dbReference type="EMBL" id="QMBQ01000001">
    <property type="protein sequence ID" value="RAZ80058.1"/>
    <property type="molecule type" value="Genomic_DNA"/>
</dbReference>
<evidence type="ECO:0000313" key="5">
    <source>
        <dbReference type="EMBL" id="RAZ80058.1"/>
    </source>
</evidence>
<evidence type="ECO:0000256" key="3">
    <source>
        <dbReference type="SAM" id="MobiDB-lite"/>
    </source>
</evidence>